<dbReference type="AlphaFoldDB" id="A0ABD0TCW1"/>
<protein>
    <submittedName>
        <fullName evidence="3">Uncharacterized protein</fullName>
    </submittedName>
</protein>
<evidence type="ECO:0000256" key="1">
    <source>
        <dbReference type="SAM" id="MobiDB-lite"/>
    </source>
</evidence>
<organism evidence="3 4">
    <name type="scientific">Loxostege sticticalis</name>
    <name type="common">Beet webworm moth</name>
    <dbReference type="NCBI Taxonomy" id="481309"/>
    <lineage>
        <taxon>Eukaryota</taxon>
        <taxon>Metazoa</taxon>
        <taxon>Ecdysozoa</taxon>
        <taxon>Arthropoda</taxon>
        <taxon>Hexapoda</taxon>
        <taxon>Insecta</taxon>
        <taxon>Pterygota</taxon>
        <taxon>Neoptera</taxon>
        <taxon>Endopterygota</taxon>
        <taxon>Lepidoptera</taxon>
        <taxon>Glossata</taxon>
        <taxon>Ditrysia</taxon>
        <taxon>Pyraloidea</taxon>
        <taxon>Crambidae</taxon>
        <taxon>Pyraustinae</taxon>
        <taxon>Loxostege</taxon>
    </lineage>
</organism>
<feature type="compositionally biased region" description="Basic and acidic residues" evidence="1">
    <location>
        <begin position="171"/>
        <end position="183"/>
    </location>
</feature>
<sequence>MRILARLQLLTCLMVCAPSAHAIMVKFGTKGGPIELPPPEPTLPTPQPYRAPAPVWDWEERSNDSPDPNAHWRPQLFVPQPRYTQIIYNSQPPTPAPLNNAQRFVNSYIPTQDPKPIQAEPVKNYFTPSQILSSQSLPGYGIRYFVPSYINEEKKKHKQEDAKQNEVATNEVEKGTKDGDSDLQWKYEKDLGKRRVRNTLEVIAPPVYPWQVHAYVFPRHQ</sequence>
<accession>A0ABD0TCW1</accession>
<feature type="chain" id="PRO_5044797384" evidence="2">
    <location>
        <begin position="23"/>
        <end position="221"/>
    </location>
</feature>
<gene>
    <name evidence="3" type="ORF">ABMA28_015491</name>
</gene>
<evidence type="ECO:0000256" key="2">
    <source>
        <dbReference type="SAM" id="SignalP"/>
    </source>
</evidence>
<feature type="signal peptide" evidence="2">
    <location>
        <begin position="1"/>
        <end position="22"/>
    </location>
</feature>
<proteinExistence type="predicted"/>
<dbReference type="Proteomes" id="UP001549921">
    <property type="component" value="Unassembled WGS sequence"/>
</dbReference>
<evidence type="ECO:0000313" key="3">
    <source>
        <dbReference type="EMBL" id="KAL0840202.1"/>
    </source>
</evidence>
<reference evidence="3 4" key="1">
    <citation type="submission" date="2024-06" db="EMBL/GenBank/DDBJ databases">
        <title>A chromosome-level genome assembly of beet webworm, Loxostege sticticalis.</title>
        <authorList>
            <person name="Zhang Y."/>
        </authorList>
    </citation>
    <scope>NUCLEOTIDE SEQUENCE [LARGE SCALE GENOMIC DNA]</scope>
    <source>
        <strain evidence="3">AQ028</strain>
        <tissue evidence="3">Male pupae</tissue>
    </source>
</reference>
<evidence type="ECO:0000313" key="4">
    <source>
        <dbReference type="Proteomes" id="UP001549921"/>
    </source>
</evidence>
<name>A0ABD0TCW1_LOXSC</name>
<comment type="caution">
    <text evidence="3">The sequence shown here is derived from an EMBL/GenBank/DDBJ whole genome shotgun (WGS) entry which is preliminary data.</text>
</comment>
<keyword evidence="2" id="KW-0732">Signal</keyword>
<feature type="region of interest" description="Disordered" evidence="1">
    <location>
        <begin position="156"/>
        <end position="183"/>
    </location>
</feature>
<dbReference type="EMBL" id="JBEDNZ010000007">
    <property type="protein sequence ID" value="KAL0840202.1"/>
    <property type="molecule type" value="Genomic_DNA"/>
</dbReference>